<evidence type="ECO:0000313" key="1">
    <source>
        <dbReference type="EMBL" id="CAF88899.1"/>
    </source>
</evidence>
<reference evidence="1" key="1">
    <citation type="journal article" date="2004" name="Nature">
        <title>Genome duplication in the teleost fish Tetraodon nigroviridis reveals the early vertebrate proto-karyotype.</title>
        <authorList>
            <person name="Jaillon O."/>
            <person name="Aury J.-M."/>
            <person name="Brunet F."/>
            <person name="Petit J.-L."/>
            <person name="Stange-Thomann N."/>
            <person name="Mauceli E."/>
            <person name="Bouneau L."/>
            <person name="Fischer C."/>
            <person name="Ozouf-Costaz C."/>
            <person name="Bernot A."/>
            <person name="Nicaud S."/>
            <person name="Jaffe D."/>
            <person name="Fisher S."/>
            <person name="Lutfalla G."/>
            <person name="Dossat C."/>
            <person name="Segurens B."/>
            <person name="Dasilva C."/>
            <person name="Salanoubat M."/>
            <person name="Levy M."/>
            <person name="Boudet N."/>
            <person name="Castellano S."/>
            <person name="Anthouard V."/>
            <person name="Jubin C."/>
            <person name="Castelli V."/>
            <person name="Katinka M."/>
            <person name="Vacherie B."/>
            <person name="Biemont C."/>
            <person name="Skalli Z."/>
            <person name="Cattolico L."/>
            <person name="Poulain J."/>
            <person name="De Berardinis V."/>
            <person name="Cruaud C."/>
            <person name="Duprat S."/>
            <person name="Brottier P."/>
            <person name="Coutanceau J.-P."/>
            <person name="Gouzy J."/>
            <person name="Parra G."/>
            <person name="Lardier G."/>
            <person name="Chapple C."/>
            <person name="McKernan K.J."/>
            <person name="McEwan P."/>
            <person name="Bosak S."/>
            <person name="Kellis M."/>
            <person name="Volff J.-N."/>
            <person name="Guigo R."/>
            <person name="Zody M.C."/>
            <person name="Mesirov J."/>
            <person name="Lindblad-Toh K."/>
            <person name="Birren B."/>
            <person name="Nusbaum C."/>
            <person name="Kahn D."/>
            <person name="Robinson-Rechavi M."/>
            <person name="Laudet V."/>
            <person name="Schachter V."/>
            <person name="Quetier F."/>
            <person name="Saurin W."/>
            <person name="Scarpelli C."/>
            <person name="Wincker P."/>
            <person name="Lander E.S."/>
            <person name="Weissenbach J."/>
            <person name="Roest Crollius H."/>
        </authorList>
    </citation>
    <scope>NUCLEOTIDE SEQUENCE [LARGE SCALE GENOMIC DNA]</scope>
</reference>
<dbReference type="AlphaFoldDB" id="Q4TDY3"/>
<proteinExistence type="predicted"/>
<gene>
    <name evidence="1" type="ORF">GSTENG00002561001</name>
</gene>
<dbReference type="EMBL" id="CAAE01005952">
    <property type="protein sequence ID" value="CAF88899.1"/>
    <property type="molecule type" value="Genomic_DNA"/>
</dbReference>
<sequence length="67" mass="7186">QDVDEYIGQTKDKICDTLVHFGRKGLNVAATAAVMAATKGQGVLSDKLRSFSMQDLSAYQSDPAHAD</sequence>
<accession>Q4TDY3</accession>
<feature type="non-terminal residue" evidence="1">
    <location>
        <position position="1"/>
    </location>
</feature>
<protein>
    <submittedName>
        <fullName evidence="1">(spotted green pufferfish) hypothetical protein</fullName>
    </submittedName>
</protein>
<reference evidence="1" key="2">
    <citation type="submission" date="2004-02" db="EMBL/GenBank/DDBJ databases">
        <authorList>
            <consortium name="Genoscope"/>
            <consortium name="Whitehead Institute Centre for Genome Research"/>
        </authorList>
    </citation>
    <scope>NUCLEOTIDE SEQUENCE</scope>
</reference>
<name>Q4TDY3_TETNG</name>
<dbReference type="KEGG" id="tng:GSTEN00002561G001"/>
<comment type="caution">
    <text evidence="1">The sequence shown here is derived from an EMBL/GenBank/DDBJ whole genome shotgun (WGS) entry which is preliminary data.</text>
</comment>
<feature type="non-terminal residue" evidence="1">
    <location>
        <position position="67"/>
    </location>
</feature>
<organism evidence="1">
    <name type="scientific">Tetraodon nigroviridis</name>
    <name type="common">Spotted green pufferfish</name>
    <name type="synonym">Chelonodon nigroviridis</name>
    <dbReference type="NCBI Taxonomy" id="99883"/>
    <lineage>
        <taxon>Eukaryota</taxon>
        <taxon>Metazoa</taxon>
        <taxon>Chordata</taxon>
        <taxon>Craniata</taxon>
        <taxon>Vertebrata</taxon>
        <taxon>Euteleostomi</taxon>
        <taxon>Actinopterygii</taxon>
        <taxon>Neopterygii</taxon>
        <taxon>Teleostei</taxon>
        <taxon>Neoteleostei</taxon>
        <taxon>Acanthomorphata</taxon>
        <taxon>Eupercaria</taxon>
        <taxon>Tetraodontiformes</taxon>
        <taxon>Tetradontoidea</taxon>
        <taxon>Tetraodontidae</taxon>
        <taxon>Tetraodon</taxon>
    </lineage>
</organism>